<comment type="caution">
    <text evidence="2">The sequence shown here is derived from an EMBL/GenBank/DDBJ whole genome shotgun (WGS) entry which is preliminary data.</text>
</comment>
<dbReference type="EMBL" id="VYYT01000137">
    <property type="protein sequence ID" value="KAK2764186.1"/>
    <property type="molecule type" value="Genomic_DNA"/>
</dbReference>
<keyword evidence="3" id="KW-1185">Reference proteome</keyword>
<accession>A0AAD9YHB4</accession>
<feature type="compositionally biased region" description="Polar residues" evidence="1">
    <location>
        <begin position="351"/>
        <end position="362"/>
    </location>
</feature>
<proteinExistence type="predicted"/>
<feature type="compositionally biased region" description="Polar residues" evidence="1">
    <location>
        <begin position="68"/>
        <end position="82"/>
    </location>
</feature>
<feature type="compositionally biased region" description="Polar residues" evidence="1">
    <location>
        <begin position="394"/>
        <end position="413"/>
    </location>
</feature>
<name>A0AAD9YHB4_COLKA</name>
<feature type="compositionally biased region" description="Polar residues" evidence="1">
    <location>
        <begin position="129"/>
        <end position="144"/>
    </location>
</feature>
<dbReference type="Proteomes" id="UP001281614">
    <property type="component" value="Unassembled WGS sequence"/>
</dbReference>
<sequence>MAGSSFQMSLTLAEGGDDHVVYASTDDGFNDDDASEAGDNFANHTPSAPSSRSGPADLIDLSDGDYATSPSGTADSSPSKDNQPLPRQPDAPFPGDKQNPSLDNYPQATKTPDPSAQPFVPLELERVPPSSSNSSYTDARQSLDSQDDQIRSLANRVKELEHGHETLKRENDDLDTVNEKLKLKARKDDESLRELKEQLAEELKRRLGSEKKAVEVDEKNTELHVELARLQEEKADMEPQLEEYKKKLDGSQQSVRPLENMVHTLQRQVLDKTQRIKEIQLFAADHLAKNPKDIPDFATIDLFPHGGKQERQSEKDVNAELLISFDGAANMSASGSQLNESQSEIGTPFTVSSIRAPSTPQPHASKDLLDDDLADTQSPQTLPMISGLDKTPYTPKSQQEELLTPQSTTQAHSAESRSPLDDLASPPKDISGLDWSPDSDQLWISEFQKAQAIRNHQGARSTGHTPGMSTYGIRFVRQQNRQKLMTEDGIPDVASRRVIMSGLPDGVHIQRVLEHVRGGKILKAHTVTMGKGEARNNLACIEFADPESAMEFYRFNRCREFGFCVESTSVRTRLTMPPTDSFPLGDALQARLDEGSTRCLSVTDFPVIHLQTILEFAGMSNNFADTITHFACSDDGSFEISFSDIRSAINIREYIFRSKFFEGAREGTGVCFRPDPCDAPIESLQVPFLPINATSDLTILDPKNARLFMTEEQRKLDSELLAEQVMAAADPDDAEAFHEQDLRKNIVWEKTVNWDSFTPYMAFDKDQRRMVLHRKDPESGAVQTKYFGTWVMSPEESRKEWLHHNQHSPHPWTQTTADLFYAATGDIDMRKSIVVDDGGLDGDADQALNTPTPREIQHQASSTTSFFSAEPPLSEVTRGYVALDDTSQHVPMGVFVNNVGSSSGLAIPSLLDGETTGDDMNNFVQRTQNLPPHKRGKTRGSTSGYSSPALSIMSDDTGGQVHGISKAGFNQLAAKIARDKGATSSKSIGKRPVVQAHFW</sequence>
<protein>
    <submittedName>
        <fullName evidence="2">Uncharacterized protein</fullName>
    </submittedName>
</protein>
<reference evidence="2" key="1">
    <citation type="submission" date="2023-02" db="EMBL/GenBank/DDBJ databases">
        <title>Colletotrichum kahawae CIFC_Que2 genome sequencing and assembly.</title>
        <authorList>
            <person name="Baroncelli R."/>
        </authorList>
    </citation>
    <scope>NUCLEOTIDE SEQUENCE</scope>
    <source>
        <strain evidence="2">CIFC_Que2</strain>
    </source>
</reference>
<feature type="compositionally biased region" description="Polar residues" evidence="1">
    <location>
        <begin position="98"/>
        <end position="114"/>
    </location>
</feature>
<feature type="region of interest" description="Disordered" evidence="1">
    <location>
        <begin position="20"/>
        <end position="148"/>
    </location>
</feature>
<feature type="region of interest" description="Disordered" evidence="1">
    <location>
        <begin position="351"/>
        <end position="435"/>
    </location>
</feature>
<evidence type="ECO:0000256" key="1">
    <source>
        <dbReference type="SAM" id="MobiDB-lite"/>
    </source>
</evidence>
<feature type="region of interest" description="Disordered" evidence="1">
    <location>
        <begin position="926"/>
        <end position="947"/>
    </location>
</feature>
<organism evidence="2 3">
    <name type="scientific">Colletotrichum kahawae</name>
    <name type="common">Coffee berry disease fungus</name>
    <dbReference type="NCBI Taxonomy" id="34407"/>
    <lineage>
        <taxon>Eukaryota</taxon>
        <taxon>Fungi</taxon>
        <taxon>Dikarya</taxon>
        <taxon>Ascomycota</taxon>
        <taxon>Pezizomycotina</taxon>
        <taxon>Sordariomycetes</taxon>
        <taxon>Hypocreomycetidae</taxon>
        <taxon>Glomerellales</taxon>
        <taxon>Glomerellaceae</taxon>
        <taxon>Colletotrichum</taxon>
        <taxon>Colletotrichum gloeosporioides species complex</taxon>
    </lineage>
</organism>
<evidence type="ECO:0000313" key="2">
    <source>
        <dbReference type="EMBL" id="KAK2764186.1"/>
    </source>
</evidence>
<evidence type="ECO:0000313" key="3">
    <source>
        <dbReference type="Proteomes" id="UP001281614"/>
    </source>
</evidence>
<feature type="compositionally biased region" description="Polar residues" evidence="1">
    <location>
        <begin position="42"/>
        <end position="53"/>
    </location>
</feature>
<gene>
    <name evidence="2" type="ORF">CKAH01_15792</name>
</gene>
<dbReference type="AlphaFoldDB" id="A0AAD9YHB4"/>